<keyword evidence="3" id="KW-1185">Reference proteome</keyword>
<dbReference type="Proteomes" id="UP000233458">
    <property type="component" value="Chromosome"/>
</dbReference>
<dbReference type="KEGG" id="thac:CSC3H3_07435"/>
<dbReference type="EMBL" id="CP024199">
    <property type="protein sequence ID" value="AUG52567.1"/>
    <property type="molecule type" value="Genomic_DNA"/>
</dbReference>
<sequence length="60" mass="6825">MSFFLSAQLLRQFGAANFASNVRGLHIPQNINIRQTACVFAHLEAFLMRIKAKNRAKSYL</sequence>
<reference evidence="2 4" key="1">
    <citation type="submission" date="2017-09" db="EMBL/GenBank/DDBJ databases">
        <title>Biodiversity and function of Thalassospira species in the particle-attached aromatic-hydrocarbon-degrading consortia from the surface seawater of the South China Sea.</title>
        <authorList>
            <person name="Dong C."/>
            <person name="Liu R."/>
            <person name="Shao Z."/>
        </authorList>
    </citation>
    <scope>NUCLEOTIDE SEQUENCE [LARGE SCALE GENOMIC DNA]</scope>
    <source>
        <strain evidence="2 4">CSC1P2</strain>
    </source>
</reference>
<dbReference type="AlphaFoldDB" id="A0A2N3KS45"/>
<reference evidence="1 3" key="2">
    <citation type="submission" date="2017-10" db="EMBL/GenBank/DDBJ databases">
        <title>Biodiversity and function of Thalassospira species in the particle-attached aromatic-hydrocarbon-degrading consortia from the surface seawater of the China South Sea.</title>
        <authorList>
            <person name="Dong C."/>
            <person name="Liu R."/>
            <person name="Shao Z."/>
        </authorList>
    </citation>
    <scope>NUCLEOTIDE SEQUENCE [LARGE SCALE GENOMIC DNA]</scope>
    <source>
        <strain evidence="1 3">CSC3H3</strain>
    </source>
</reference>
<evidence type="ECO:0000313" key="2">
    <source>
        <dbReference type="EMBL" id="PKR53316.1"/>
    </source>
</evidence>
<evidence type="ECO:0000313" key="4">
    <source>
        <dbReference type="Proteomes" id="UP000233597"/>
    </source>
</evidence>
<name>A0A2N3KS45_9PROT</name>
<organism evidence="2 4">
    <name type="scientific">Thalassospira marina</name>
    <dbReference type="NCBI Taxonomy" id="2048283"/>
    <lineage>
        <taxon>Bacteria</taxon>
        <taxon>Pseudomonadati</taxon>
        <taxon>Pseudomonadota</taxon>
        <taxon>Alphaproteobacteria</taxon>
        <taxon>Rhodospirillales</taxon>
        <taxon>Thalassospiraceae</taxon>
        <taxon>Thalassospira</taxon>
    </lineage>
</organism>
<evidence type="ECO:0000313" key="3">
    <source>
        <dbReference type="Proteomes" id="UP000233458"/>
    </source>
</evidence>
<proteinExistence type="predicted"/>
<dbReference type="Proteomes" id="UP000233597">
    <property type="component" value="Unassembled WGS sequence"/>
</dbReference>
<dbReference type="EMBL" id="NWTK01000009">
    <property type="protein sequence ID" value="PKR53316.1"/>
    <property type="molecule type" value="Genomic_DNA"/>
</dbReference>
<gene>
    <name evidence="2" type="ORF">COO20_14545</name>
    <name evidence="1" type="ORF">CSC3H3_07435</name>
</gene>
<protein>
    <submittedName>
        <fullName evidence="2">Uncharacterized protein</fullName>
    </submittedName>
</protein>
<evidence type="ECO:0000313" key="1">
    <source>
        <dbReference type="EMBL" id="AUG52567.1"/>
    </source>
</evidence>
<accession>A0A2N3KS45</accession>